<sequence length="119" mass="13348">MQCSPCLVVALSGVLVALGLLILGLYCHTPTRYGKHAEVAAEEEQQPLREQQRRHLPAKCAWFLQELPAFLVPALLLALRSPPRFAPLGCRLLVGMFCGHYFHRLNQNVILADSSNEWK</sequence>
<reference evidence="1" key="1">
    <citation type="submission" date="2021-08" db="EMBL/GenBank/DDBJ databases">
        <title>The first chromosome-level gecko genome reveals the dynamic sex chromosomes of Neotropical dwarf geckos (Sphaerodactylidae: Sphaerodactylus).</title>
        <authorList>
            <person name="Pinto B.J."/>
            <person name="Keating S.E."/>
            <person name="Gamble T."/>
        </authorList>
    </citation>
    <scope>NUCLEOTIDE SEQUENCE</scope>
    <source>
        <strain evidence="1">TG3544</strain>
    </source>
</reference>
<dbReference type="Proteomes" id="UP000827872">
    <property type="component" value="Linkage Group LG01"/>
</dbReference>
<gene>
    <name evidence="1" type="ORF">K3G42_022788</name>
</gene>
<organism evidence="1 2">
    <name type="scientific">Sphaerodactylus townsendi</name>
    <dbReference type="NCBI Taxonomy" id="933632"/>
    <lineage>
        <taxon>Eukaryota</taxon>
        <taxon>Metazoa</taxon>
        <taxon>Chordata</taxon>
        <taxon>Craniata</taxon>
        <taxon>Vertebrata</taxon>
        <taxon>Euteleostomi</taxon>
        <taxon>Lepidosauria</taxon>
        <taxon>Squamata</taxon>
        <taxon>Bifurcata</taxon>
        <taxon>Gekkota</taxon>
        <taxon>Sphaerodactylidae</taxon>
        <taxon>Sphaerodactylus</taxon>
    </lineage>
</organism>
<keyword evidence="2" id="KW-1185">Reference proteome</keyword>
<accession>A0ACB8GAI1</accession>
<evidence type="ECO:0000313" key="1">
    <source>
        <dbReference type="EMBL" id="KAH8016768.1"/>
    </source>
</evidence>
<dbReference type="EMBL" id="CM037614">
    <property type="protein sequence ID" value="KAH8016768.1"/>
    <property type="molecule type" value="Genomic_DNA"/>
</dbReference>
<evidence type="ECO:0000313" key="2">
    <source>
        <dbReference type="Proteomes" id="UP000827872"/>
    </source>
</evidence>
<protein>
    <submittedName>
        <fullName evidence="1">Uncharacterized protein</fullName>
    </submittedName>
</protein>
<proteinExistence type="predicted"/>
<name>A0ACB8GAI1_9SAUR</name>
<comment type="caution">
    <text evidence="1">The sequence shown here is derived from an EMBL/GenBank/DDBJ whole genome shotgun (WGS) entry which is preliminary data.</text>
</comment>